<accession>A0A0X8G8J2</accession>
<dbReference type="PATRIC" id="fig|1622118.3.peg.2503"/>
<dbReference type="Pfam" id="PF13377">
    <property type="entry name" value="Peripla_BP_3"/>
    <property type="match status" value="1"/>
</dbReference>
<dbReference type="InterPro" id="IPR010982">
    <property type="entry name" value="Lambda_DNA-bd_dom_sf"/>
</dbReference>
<dbReference type="SUPFAM" id="SSF53822">
    <property type="entry name" value="Periplasmic binding protein-like I"/>
    <property type="match status" value="1"/>
</dbReference>
<dbReference type="Gene3D" id="3.40.50.2300">
    <property type="match status" value="2"/>
</dbReference>
<dbReference type="EMBL" id="CP013355">
    <property type="protein sequence ID" value="AMC11976.1"/>
    <property type="molecule type" value="Genomic_DNA"/>
</dbReference>
<evidence type="ECO:0000256" key="3">
    <source>
        <dbReference type="ARBA" id="ARBA00023163"/>
    </source>
</evidence>
<dbReference type="SMART" id="SM00354">
    <property type="entry name" value="HTH_LACI"/>
    <property type="match status" value="1"/>
</dbReference>
<dbReference type="CDD" id="cd06267">
    <property type="entry name" value="PBP1_LacI_sugar_binding-like"/>
    <property type="match status" value="1"/>
</dbReference>
<dbReference type="Pfam" id="PF00356">
    <property type="entry name" value="LacI"/>
    <property type="match status" value="1"/>
</dbReference>
<reference evidence="6" key="1">
    <citation type="submission" date="2015-12" db="EMBL/GenBank/DDBJ databases">
        <title>Complete genome sequence of Lutibacter profundus strain LP1.</title>
        <authorList>
            <person name="Wissuwa J."/>
            <person name="Le Moine Bauer S."/>
            <person name="Stokke R."/>
            <person name="Dahle H."/>
            <person name="Steen I.H."/>
        </authorList>
    </citation>
    <scope>NUCLEOTIDE SEQUENCE [LARGE SCALE GENOMIC DNA]</scope>
    <source>
        <strain evidence="6">LP1</strain>
    </source>
</reference>
<organism evidence="5 6">
    <name type="scientific">Lutibacter profundi</name>
    <dbReference type="NCBI Taxonomy" id="1622118"/>
    <lineage>
        <taxon>Bacteria</taxon>
        <taxon>Pseudomonadati</taxon>
        <taxon>Bacteroidota</taxon>
        <taxon>Flavobacteriia</taxon>
        <taxon>Flavobacteriales</taxon>
        <taxon>Flavobacteriaceae</taxon>
        <taxon>Lutibacter</taxon>
    </lineage>
</organism>
<dbReference type="OrthoDB" id="9768806at2"/>
<keyword evidence="6" id="KW-1185">Reference proteome</keyword>
<protein>
    <submittedName>
        <fullName evidence="5">LacI family transcriptional regulator</fullName>
    </submittedName>
</protein>
<proteinExistence type="predicted"/>
<gene>
    <name evidence="5" type="ORF">Lupro_12200</name>
</gene>
<keyword evidence="2" id="KW-0238">DNA-binding</keyword>
<keyword evidence="1" id="KW-0805">Transcription regulation</keyword>
<dbReference type="InterPro" id="IPR000843">
    <property type="entry name" value="HTH_LacI"/>
</dbReference>
<dbReference type="PANTHER" id="PTHR30146:SF109">
    <property type="entry name" value="HTH-TYPE TRANSCRIPTIONAL REGULATOR GALS"/>
    <property type="match status" value="1"/>
</dbReference>
<reference evidence="5 6" key="2">
    <citation type="journal article" date="2016" name="Int. J. Syst. Evol. Microbiol.">
        <title>Lutibacter profundi sp. nov., isolated from a deep-sea hydrothermal system on the Arctic Mid-Ocean Ridge and emended description of the genus Lutibacter.</title>
        <authorList>
            <person name="Le Moine Bauer S."/>
            <person name="Roalkvam I."/>
            <person name="Steen I.H."/>
            <person name="Dahle H."/>
        </authorList>
    </citation>
    <scope>NUCLEOTIDE SEQUENCE [LARGE SCALE GENOMIC DNA]</scope>
    <source>
        <strain evidence="5 6">LP1</strain>
    </source>
</reference>
<dbReference type="GO" id="GO:0000976">
    <property type="term" value="F:transcription cis-regulatory region binding"/>
    <property type="evidence" value="ECO:0007669"/>
    <property type="project" value="TreeGrafter"/>
</dbReference>
<dbReference type="KEGG" id="lut:Lupro_12200"/>
<dbReference type="GO" id="GO:0003700">
    <property type="term" value="F:DNA-binding transcription factor activity"/>
    <property type="evidence" value="ECO:0007669"/>
    <property type="project" value="TreeGrafter"/>
</dbReference>
<evidence type="ECO:0000313" key="5">
    <source>
        <dbReference type="EMBL" id="AMC11976.1"/>
    </source>
</evidence>
<dbReference type="CDD" id="cd01392">
    <property type="entry name" value="HTH_LacI"/>
    <property type="match status" value="1"/>
</dbReference>
<dbReference type="STRING" id="1622118.Lupro_12200"/>
<dbReference type="Gene3D" id="1.10.260.40">
    <property type="entry name" value="lambda repressor-like DNA-binding domains"/>
    <property type="match status" value="1"/>
</dbReference>
<dbReference type="InterPro" id="IPR046335">
    <property type="entry name" value="LacI/GalR-like_sensor"/>
</dbReference>
<feature type="domain" description="HTH lacI-type" evidence="4">
    <location>
        <begin position="5"/>
        <end position="59"/>
    </location>
</feature>
<sequence>MKPRITLKKIAKEFGVSISTVSKALKDSHEISEETRGKIKAFADYYNYKPNSLALQLRNQKTSVIGVIIPEIVHHFFSTVINGIEQYANEKGYNVMVCLSNESYEKEVSNFSVLTNGSVDGLIVSIARETQENEGYKHFDAIISDDFPLVLFDRIIDELKCDKVIIDDIGGAFKATNHLIEIGAKRIALITTQDFITVGSLRKQGYLKALKTRGITIDENLIYKIDDTKDLYKQIEKVIQVKNPPDAILAVNEIYAAIALKIAKEKGLSIPKDIAIIGFTSGLISEFTDPALTSVEQHGDLMGKQAAELLINRIENTAPSEYQKVVISSNLKIRKSTLSEN</sequence>
<dbReference type="SUPFAM" id="SSF47413">
    <property type="entry name" value="lambda repressor-like DNA-binding domains"/>
    <property type="match status" value="1"/>
</dbReference>
<dbReference type="PANTHER" id="PTHR30146">
    <property type="entry name" value="LACI-RELATED TRANSCRIPTIONAL REPRESSOR"/>
    <property type="match status" value="1"/>
</dbReference>
<evidence type="ECO:0000313" key="6">
    <source>
        <dbReference type="Proteomes" id="UP000059672"/>
    </source>
</evidence>
<evidence type="ECO:0000256" key="2">
    <source>
        <dbReference type="ARBA" id="ARBA00023125"/>
    </source>
</evidence>
<name>A0A0X8G8J2_9FLAO</name>
<dbReference type="PROSITE" id="PS50932">
    <property type="entry name" value="HTH_LACI_2"/>
    <property type="match status" value="1"/>
</dbReference>
<dbReference type="Proteomes" id="UP000059672">
    <property type="component" value="Chromosome"/>
</dbReference>
<dbReference type="RefSeq" id="WP_068210799.1">
    <property type="nucleotide sequence ID" value="NZ_CP013355.1"/>
</dbReference>
<evidence type="ECO:0000259" key="4">
    <source>
        <dbReference type="PROSITE" id="PS50932"/>
    </source>
</evidence>
<dbReference type="AlphaFoldDB" id="A0A0X8G8J2"/>
<keyword evidence="3" id="KW-0804">Transcription</keyword>
<evidence type="ECO:0000256" key="1">
    <source>
        <dbReference type="ARBA" id="ARBA00023015"/>
    </source>
</evidence>
<dbReference type="InterPro" id="IPR028082">
    <property type="entry name" value="Peripla_BP_I"/>
</dbReference>